<feature type="transmembrane region" description="Helical" evidence="9">
    <location>
        <begin position="307"/>
        <end position="330"/>
    </location>
</feature>
<dbReference type="Gene3D" id="3.40.50.300">
    <property type="entry name" value="P-loop containing nucleotide triphosphate hydrolases"/>
    <property type="match status" value="1"/>
</dbReference>
<dbReference type="PANTHER" id="PTHR24221">
    <property type="entry name" value="ATP-BINDING CASSETTE SUB-FAMILY B"/>
    <property type="match status" value="1"/>
</dbReference>
<gene>
    <name evidence="13" type="ORF">FIV42_01235</name>
</gene>
<dbReference type="GO" id="GO:0005524">
    <property type="term" value="F:ATP binding"/>
    <property type="evidence" value="ECO:0007669"/>
    <property type="project" value="UniProtKB-KW"/>
</dbReference>
<dbReference type="InterPro" id="IPR003593">
    <property type="entry name" value="AAA+_ATPase"/>
</dbReference>
<evidence type="ECO:0000256" key="6">
    <source>
        <dbReference type="ARBA" id="ARBA00022989"/>
    </source>
</evidence>
<dbReference type="SUPFAM" id="SSF52540">
    <property type="entry name" value="P-loop containing nucleoside triphosphate hydrolases"/>
    <property type="match status" value="1"/>
</dbReference>
<evidence type="ECO:0000256" key="8">
    <source>
        <dbReference type="ARBA" id="ARBA00043264"/>
    </source>
</evidence>
<evidence type="ECO:0000256" key="5">
    <source>
        <dbReference type="ARBA" id="ARBA00022927"/>
    </source>
</evidence>
<dbReference type="InterPro" id="IPR003439">
    <property type="entry name" value="ABC_transporter-like_ATP-bd"/>
</dbReference>
<accession>A0A4Y6PN09</accession>
<dbReference type="GO" id="GO:0043213">
    <property type="term" value="P:bacteriocin transport"/>
    <property type="evidence" value="ECO:0007669"/>
    <property type="project" value="UniProtKB-KW"/>
</dbReference>
<evidence type="ECO:0000256" key="1">
    <source>
        <dbReference type="ARBA" id="ARBA00004651"/>
    </source>
</evidence>
<evidence type="ECO:0000259" key="10">
    <source>
        <dbReference type="PROSITE" id="PS50893"/>
    </source>
</evidence>
<feature type="transmembrane region" description="Helical" evidence="9">
    <location>
        <begin position="452"/>
        <end position="470"/>
    </location>
</feature>
<dbReference type="Pfam" id="PF03412">
    <property type="entry name" value="Peptidase_C39"/>
    <property type="match status" value="1"/>
</dbReference>
<protein>
    <submittedName>
        <fullName evidence="13">ATP-binding cassette domain-containing protein</fullName>
    </submittedName>
</protein>
<dbReference type="InterPro" id="IPR039421">
    <property type="entry name" value="Type_1_exporter"/>
</dbReference>
<keyword evidence="8" id="KW-0080">Bacteriocin transport</keyword>
<feature type="transmembrane region" description="Helical" evidence="9">
    <location>
        <begin position="529"/>
        <end position="549"/>
    </location>
</feature>
<dbReference type="PANTHER" id="PTHR24221:SF654">
    <property type="entry name" value="ATP-BINDING CASSETTE SUB-FAMILY B MEMBER 6"/>
    <property type="match status" value="1"/>
</dbReference>
<proteinExistence type="predicted"/>
<feature type="transmembrane region" description="Helical" evidence="9">
    <location>
        <begin position="423"/>
        <end position="446"/>
    </location>
</feature>
<dbReference type="InterPro" id="IPR036640">
    <property type="entry name" value="ABC1_TM_sf"/>
</dbReference>
<keyword evidence="2 9" id="KW-0812">Transmembrane</keyword>
<dbReference type="GO" id="GO:0016887">
    <property type="term" value="F:ATP hydrolysis activity"/>
    <property type="evidence" value="ECO:0007669"/>
    <property type="project" value="InterPro"/>
</dbReference>
<keyword evidence="3" id="KW-0547">Nucleotide-binding</keyword>
<feature type="transmembrane region" description="Helical" evidence="9">
    <location>
        <begin position="350"/>
        <end position="373"/>
    </location>
</feature>
<dbReference type="EMBL" id="CP041186">
    <property type="protein sequence ID" value="QDG49407.1"/>
    <property type="molecule type" value="Genomic_DNA"/>
</dbReference>
<dbReference type="GO" id="GO:0140359">
    <property type="term" value="F:ABC-type transporter activity"/>
    <property type="evidence" value="ECO:0007669"/>
    <property type="project" value="InterPro"/>
</dbReference>
<dbReference type="Gene3D" id="1.20.1560.10">
    <property type="entry name" value="ABC transporter type 1, transmembrane domain"/>
    <property type="match status" value="1"/>
</dbReference>
<dbReference type="RefSeq" id="WP_141195905.1">
    <property type="nucleotide sequence ID" value="NZ_CP041186.1"/>
</dbReference>
<evidence type="ECO:0000256" key="3">
    <source>
        <dbReference type="ARBA" id="ARBA00022741"/>
    </source>
</evidence>
<dbReference type="Pfam" id="PF00005">
    <property type="entry name" value="ABC_tran"/>
    <property type="match status" value="1"/>
</dbReference>
<dbReference type="Proteomes" id="UP000315995">
    <property type="component" value="Chromosome"/>
</dbReference>
<evidence type="ECO:0000256" key="7">
    <source>
        <dbReference type="ARBA" id="ARBA00023136"/>
    </source>
</evidence>
<dbReference type="GO" id="GO:0005886">
    <property type="term" value="C:plasma membrane"/>
    <property type="evidence" value="ECO:0007669"/>
    <property type="project" value="UniProtKB-SubCell"/>
</dbReference>
<evidence type="ECO:0000256" key="4">
    <source>
        <dbReference type="ARBA" id="ARBA00022840"/>
    </source>
</evidence>
<evidence type="ECO:0000256" key="9">
    <source>
        <dbReference type="SAM" id="Phobius"/>
    </source>
</evidence>
<dbReference type="PROSITE" id="PS50990">
    <property type="entry name" value="PEPTIDASE_C39"/>
    <property type="match status" value="1"/>
</dbReference>
<dbReference type="GO" id="GO:0008233">
    <property type="term" value="F:peptidase activity"/>
    <property type="evidence" value="ECO:0007669"/>
    <property type="project" value="InterPro"/>
</dbReference>
<organism evidence="13 14">
    <name type="scientific">Persicimonas caeni</name>
    <dbReference type="NCBI Taxonomy" id="2292766"/>
    <lineage>
        <taxon>Bacteria</taxon>
        <taxon>Deltaproteobacteria</taxon>
        <taxon>Bradymonadales</taxon>
        <taxon>Bradymonadaceae</taxon>
        <taxon>Persicimonas</taxon>
    </lineage>
</organism>
<accession>A0A5B8Y0F7</accession>
<keyword evidence="7 9" id="KW-0472">Membrane</keyword>
<dbReference type="SUPFAM" id="SSF90123">
    <property type="entry name" value="ABC transporter transmembrane region"/>
    <property type="match status" value="1"/>
</dbReference>
<dbReference type="InterPro" id="IPR027417">
    <property type="entry name" value="P-loop_NTPase"/>
</dbReference>
<dbReference type="AlphaFoldDB" id="A0A4Y6PN09"/>
<dbReference type="InterPro" id="IPR005074">
    <property type="entry name" value="Peptidase_C39"/>
</dbReference>
<keyword evidence="5" id="KW-0813">Transport</keyword>
<feature type="domain" description="ABC transporter" evidence="10">
    <location>
        <begin position="625"/>
        <end position="860"/>
    </location>
</feature>
<dbReference type="OrthoDB" id="5495812at2"/>
<feature type="domain" description="ABC transmembrane type-1" evidence="11">
    <location>
        <begin position="311"/>
        <end position="545"/>
    </location>
</feature>
<dbReference type="PROSITE" id="PS50893">
    <property type="entry name" value="ABC_TRANSPORTER_2"/>
    <property type="match status" value="1"/>
</dbReference>
<comment type="subcellular location">
    <subcellularLocation>
        <location evidence="1">Cell membrane</location>
        <topology evidence="1">Multi-pass membrane protein</topology>
    </subcellularLocation>
</comment>
<sequence>MPSPTHKTRFFVPEVIQTSAMDCGPAALKALLEGHGILVDYEKLRSACQTDVDGTSIDSLEELAVTLGLDAEQVIVPVDHVLLDGHQALPAIAVVTLPSGDTHFVIAWRKQLGRVQMMDPASGRQWVRPEVFERQLYVHTMAVDPAAWRDWAGSDDFLDPLHSRMSALGIPSDTAAALQAWALESPGWQRLAGLDAAVRFAAKLAESSRLSGQDNSKLVEVMAGRSDEAGASPEELIPSAYWTAQAAPDDPDLILVTGAVLVKVNGVRTAESEPLDDEASTALADVLETGERGVLLRLWQILGRGRWTYLVAAMLAVVALAAGTVAEAMAFRGIFAAMERLDVMEQRLGLVAVMSALFVILLGLELSLTGLLLRVGRRLEVTLRQAFFEKLPRLGDHYFRSRPGSDLAERAHSLYAIRHLPEVLGHLGLAVVELVMTVAAICWLYPAGWLPAVLAGLAAMVIPLVMRPWLTELDLRRQVHEGAMSGFYLDATRGLLPIRAHGARRNVQREHESLASEWGRAVLAYVRGLVGFELASNLLITGLIVWLVLDFALQPEQPVGVLVVAYWSLKLPMLARQLGQMVRTYPALRNTASRLLEPLGARDVHPPLDALKASAKSDANFAWGLEFDDVSVRAAGRTILEDINVEIGAGEHVALVGPSGAGKSSFLGLMLGWYAPAKGRVLVDGEELDHARLVRLRHQIAWLDPDAHLWNRSLWDNIRYGCSPDEQPLGMDQTLAAARLEEVVERLPEGLSSWVGEEGGVLSGGEGQRVRLARALQRQRPPLALCDEAFRGIDGQTRRQLLGELRAYWADSTLLFVSHDVEHTLAFDRVLVFFDGQIIEDGDPDALAAQEGTIYAKLLERERQVKARLLGEDEEGWTPVELTDGSIRGGSA</sequence>
<evidence type="ECO:0000259" key="12">
    <source>
        <dbReference type="PROSITE" id="PS50990"/>
    </source>
</evidence>
<keyword evidence="14" id="KW-1185">Reference proteome</keyword>
<reference evidence="13 14" key="1">
    <citation type="submission" date="2019-06" db="EMBL/GenBank/DDBJ databases">
        <title>Persicimonas caeni gen. nov., sp. nov., a predatory bacterium isolated from solar saltern.</title>
        <authorList>
            <person name="Wang S."/>
        </authorList>
    </citation>
    <scope>NUCLEOTIDE SEQUENCE [LARGE SCALE GENOMIC DNA]</scope>
    <source>
        <strain evidence="13 14">YN101</strain>
    </source>
</reference>
<keyword evidence="4 13" id="KW-0067">ATP-binding</keyword>
<keyword evidence="6 9" id="KW-1133">Transmembrane helix</keyword>
<dbReference type="Gene3D" id="3.90.70.10">
    <property type="entry name" value="Cysteine proteinases"/>
    <property type="match status" value="1"/>
</dbReference>
<dbReference type="GO" id="GO:0034040">
    <property type="term" value="F:ATPase-coupled lipid transmembrane transporter activity"/>
    <property type="evidence" value="ECO:0007669"/>
    <property type="project" value="TreeGrafter"/>
</dbReference>
<dbReference type="InterPro" id="IPR011527">
    <property type="entry name" value="ABC1_TM_dom"/>
</dbReference>
<dbReference type="GO" id="GO:0006508">
    <property type="term" value="P:proteolysis"/>
    <property type="evidence" value="ECO:0007669"/>
    <property type="project" value="InterPro"/>
</dbReference>
<evidence type="ECO:0000313" key="13">
    <source>
        <dbReference type="EMBL" id="QDG49407.1"/>
    </source>
</evidence>
<evidence type="ECO:0000256" key="2">
    <source>
        <dbReference type="ARBA" id="ARBA00022692"/>
    </source>
</evidence>
<dbReference type="GO" id="GO:0015031">
    <property type="term" value="P:protein transport"/>
    <property type="evidence" value="ECO:0007669"/>
    <property type="project" value="UniProtKB-KW"/>
</dbReference>
<evidence type="ECO:0000259" key="11">
    <source>
        <dbReference type="PROSITE" id="PS50929"/>
    </source>
</evidence>
<keyword evidence="5" id="KW-0653">Protein transport</keyword>
<feature type="domain" description="Peptidase C39" evidence="12">
    <location>
        <begin position="17"/>
        <end position="143"/>
    </location>
</feature>
<name>A0A4Y6PN09_PERCE</name>
<dbReference type="SMART" id="SM00382">
    <property type="entry name" value="AAA"/>
    <property type="match status" value="1"/>
</dbReference>
<dbReference type="PROSITE" id="PS50929">
    <property type="entry name" value="ABC_TM1F"/>
    <property type="match status" value="1"/>
</dbReference>
<evidence type="ECO:0000313" key="14">
    <source>
        <dbReference type="Proteomes" id="UP000315995"/>
    </source>
</evidence>